<dbReference type="InterPro" id="IPR036249">
    <property type="entry name" value="Thioredoxin-like_sf"/>
</dbReference>
<evidence type="ECO:0008006" key="3">
    <source>
        <dbReference type="Google" id="ProtNLM"/>
    </source>
</evidence>
<accession>A0A133VQ26</accession>
<protein>
    <recommendedName>
        <fullName evidence="3">Glutaredoxin domain-containing protein</fullName>
    </recommendedName>
</protein>
<gene>
    <name evidence="1" type="ORF">AKJ56_01150</name>
</gene>
<dbReference type="AlphaFoldDB" id="A0A133VQ26"/>
<reference evidence="1 2" key="1">
    <citation type="journal article" date="2016" name="Sci. Rep.">
        <title>Metabolic traits of an uncultured archaeal lineage -MSBL1- from brine pools of the Red Sea.</title>
        <authorList>
            <person name="Mwirichia R."/>
            <person name="Alam I."/>
            <person name="Rashid M."/>
            <person name="Vinu M."/>
            <person name="Ba-Alawi W."/>
            <person name="Anthony Kamau A."/>
            <person name="Kamanda Ngugi D."/>
            <person name="Goker M."/>
            <person name="Klenk H.P."/>
            <person name="Bajic V."/>
            <person name="Stingl U."/>
        </authorList>
    </citation>
    <scope>NUCLEOTIDE SEQUENCE [LARGE SCALE GENOMIC DNA]</scope>
    <source>
        <strain evidence="1">SCGC-AAA382N08</strain>
    </source>
</reference>
<dbReference type="Proteomes" id="UP000070175">
    <property type="component" value="Unassembled WGS sequence"/>
</dbReference>
<keyword evidence="2" id="KW-1185">Reference proteome</keyword>
<dbReference type="SUPFAM" id="SSF52833">
    <property type="entry name" value="Thioredoxin-like"/>
    <property type="match status" value="1"/>
</dbReference>
<dbReference type="Gene3D" id="3.40.30.10">
    <property type="entry name" value="Glutaredoxin"/>
    <property type="match status" value="1"/>
</dbReference>
<dbReference type="CDD" id="cd01659">
    <property type="entry name" value="TRX_superfamily"/>
    <property type="match status" value="1"/>
</dbReference>
<name>A0A133VQ26_9EURY</name>
<sequence>MTDEAVAVITAEKCSNCDTAVEDAKEILGEDLDVVEIDVTENEDAMRFLQKWGHRKIPVTYRGEIREGEFKPSSDHFSGRDRLRLKRWRDLEKRSEEK</sequence>
<proteinExistence type="predicted"/>
<evidence type="ECO:0000313" key="2">
    <source>
        <dbReference type="Proteomes" id="UP000070175"/>
    </source>
</evidence>
<evidence type="ECO:0000313" key="1">
    <source>
        <dbReference type="EMBL" id="KXB08511.1"/>
    </source>
</evidence>
<dbReference type="EMBL" id="LHYJ01000012">
    <property type="protein sequence ID" value="KXB08511.1"/>
    <property type="molecule type" value="Genomic_DNA"/>
</dbReference>
<organism evidence="1 2">
    <name type="scientific">candidate division MSBL1 archaeon SCGC-AAA382N08</name>
    <dbReference type="NCBI Taxonomy" id="1698285"/>
    <lineage>
        <taxon>Archaea</taxon>
        <taxon>Methanobacteriati</taxon>
        <taxon>Methanobacteriota</taxon>
        <taxon>candidate division MSBL1</taxon>
    </lineage>
</organism>
<comment type="caution">
    <text evidence="1">The sequence shown here is derived from an EMBL/GenBank/DDBJ whole genome shotgun (WGS) entry which is preliminary data.</text>
</comment>